<evidence type="ECO:0008006" key="4">
    <source>
        <dbReference type="Google" id="ProtNLM"/>
    </source>
</evidence>
<sequence>MPTTTPPRRRPTEGIAQMNIVPASIEEKISRVDRQRSLAIGISCGVLAAWSFFRLVWLLYVSMPFGWFMGAVAFQFVLWAVVGSVATNAAAGFLARYFKDSDPDL</sequence>
<name>A0PS23_MYCUA</name>
<proteinExistence type="predicted"/>
<dbReference type="HOGENOM" id="CLU_2524033_0_0_11"/>
<accession>A0PS23</accession>
<feature type="transmembrane region" description="Helical" evidence="1">
    <location>
        <begin position="38"/>
        <end position="60"/>
    </location>
</feature>
<dbReference type="KEGG" id="mul:MUL_2856"/>
<protein>
    <recommendedName>
        <fullName evidence="4">Transmembrane protein</fullName>
    </recommendedName>
</protein>
<dbReference type="AlphaFoldDB" id="A0PS23"/>
<keyword evidence="1" id="KW-1133">Transmembrane helix</keyword>
<dbReference type="Proteomes" id="UP000000765">
    <property type="component" value="Chromosome"/>
</dbReference>
<keyword evidence="1" id="KW-0472">Membrane</keyword>
<evidence type="ECO:0000313" key="3">
    <source>
        <dbReference type="Proteomes" id="UP000000765"/>
    </source>
</evidence>
<organism evidence="2 3">
    <name type="scientific">Mycobacterium ulcerans (strain Agy99)</name>
    <dbReference type="NCBI Taxonomy" id="362242"/>
    <lineage>
        <taxon>Bacteria</taxon>
        <taxon>Bacillati</taxon>
        <taxon>Actinomycetota</taxon>
        <taxon>Actinomycetes</taxon>
        <taxon>Mycobacteriales</taxon>
        <taxon>Mycobacteriaceae</taxon>
        <taxon>Mycobacterium</taxon>
        <taxon>Mycobacterium ulcerans group</taxon>
    </lineage>
</organism>
<keyword evidence="1" id="KW-0812">Transmembrane</keyword>
<dbReference type="EMBL" id="CP000325">
    <property type="protein sequence ID" value="ABL05142.1"/>
    <property type="molecule type" value="Genomic_DNA"/>
</dbReference>
<feature type="transmembrane region" description="Helical" evidence="1">
    <location>
        <begin position="72"/>
        <end position="95"/>
    </location>
</feature>
<gene>
    <name evidence="2" type="ordered locus">MUL_2856</name>
</gene>
<evidence type="ECO:0000256" key="1">
    <source>
        <dbReference type="SAM" id="Phobius"/>
    </source>
</evidence>
<evidence type="ECO:0000313" key="2">
    <source>
        <dbReference type="EMBL" id="ABL05142.1"/>
    </source>
</evidence>
<reference evidence="2 3" key="1">
    <citation type="journal article" date="2007" name="Genome Res.">
        <title>Reductive evolution and niche adaptation inferred from the genome of Mycobacterium ulcerans, the causative agent of Buruli ulcer.</title>
        <authorList>
            <person name="Stinear T.P."/>
            <person name="Seemann T."/>
            <person name="Pidot S."/>
            <person name="Frigui W."/>
            <person name="Reysset G."/>
            <person name="Garnier T."/>
            <person name="Meurice G."/>
            <person name="Simon D."/>
            <person name="Bouchier C."/>
            <person name="Ma L."/>
            <person name="Tichit M."/>
            <person name="Porter J.L."/>
            <person name="Ryan J."/>
            <person name="Johnson P.D."/>
            <person name="Davies J.K."/>
            <person name="Jenkin G.A."/>
            <person name="Small P.L."/>
            <person name="Jones L.M."/>
            <person name="Tekaia F."/>
            <person name="Laval F."/>
            <person name="Daffe M."/>
            <person name="Parkhill J."/>
            <person name="Cole S.T."/>
        </authorList>
    </citation>
    <scope>NUCLEOTIDE SEQUENCE [LARGE SCALE GENOMIC DNA]</scope>
    <source>
        <strain evidence="2 3">Agy99</strain>
    </source>
</reference>
<dbReference type="eggNOG" id="ENOG5031RBV">
    <property type="taxonomic scope" value="Bacteria"/>
</dbReference>